<keyword evidence="2" id="KW-1185">Reference proteome</keyword>
<evidence type="ECO:0000313" key="2">
    <source>
        <dbReference type="Proteomes" id="UP001148838"/>
    </source>
</evidence>
<sequence>MEGSKIPGQEDVQYDPVCLQAAIGGKTTELLSSGVVLLHDNERLHTAAAKAALLKRSVSKAWIIPLQTRSRAVTSTCSQP</sequence>
<evidence type="ECO:0000313" key="1">
    <source>
        <dbReference type="EMBL" id="KAJ4425497.1"/>
    </source>
</evidence>
<accession>A0ABQ8RV06</accession>
<dbReference type="Proteomes" id="UP001148838">
    <property type="component" value="Unassembled WGS sequence"/>
</dbReference>
<protein>
    <submittedName>
        <fullName evidence="1">Uncharacterized protein</fullName>
    </submittedName>
</protein>
<name>A0ABQ8RV06_PERAM</name>
<dbReference type="EMBL" id="JAJSOF020000042">
    <property type="protein sequence ID" value="KAJ4425497.1"/>
    <property type="molecule type" value="Genomic_DNA"/>
</dbReference>
<gene>
    <name evidence="1" type="ORF">ANN_27691</name>
</gene>
<reference evidence="1 2" key="1">
    <citation type="journal article" date="2022" name="Allergy">
        <title>Genome assembly and annotation of Periplaneta americana reveal a comprehensive cockroach allergen profile.</title>
        <authorList>
            <person name="Wang L."/>
            <person name="Xiong Q."/>
            <person name="Saelim N."/>
            <person name="Wang L."/>
            <person name="Nong W."/>
            <person name="Wan A.T."/>
            <person name="Shi M."/>
            <person name="Liu X."/>
            <person name="Cao Q."/>
            <person name="Hui J.H.L."/>
            <person name="Sookrung N."/>
            <person name="Leung T.F."/>
            <person name="Tungtrongchitr A."/>
            <person name="Tsui S.K.W."/>
        </authorList>
    </citation>
    <scope>NUCLEOTIDE SEQUENCE [LARGE SCALE GENOMIC DNA]</scope>
    <source>
        <strain evidence="1">PWHHKU_190912</strain>
    </source>
</reference>
<proteinExistence type="predicted"/>
<comment type="caution">
    <text evidence="1">The sequence shown here is derived from an EMBL/GenBank/DDBJ whole genome shotgun (WGS) entry which is preliminary data.</text>
</comment>
<organism evidence="1 2">
    <name type="scientific">Periplaneta americana</name>
    <name type="common">American cockroach</name>
    <name type="synonym">Blatta americana</name>
    <dbReference type="NCBI Taxonomy" id="6978"/>
    <lineage>
        <taxon>Eukaryota</taxon>
        <taxon>Metazoa</taxon>
        <taxon>Ecdysozoa</taxon>
        <taxon>Arthropoda</taxon>
        <taxon>Hexapoda</taxon>
        <taxon>Insecta</taxon>
        <taxon>Pterygota</taxon>
        <taxon>Neoptera</taxon>
        <taxon>Polyneoptera</taxon>
        <taxon>Dictyoptera</taxon>
        <taxon>Blattodea</taxon>
        <taxon>Blattoidea</taxon>
        <taxon>Blattidae</taxon>
        <taxon>Blattinae</taxon>
        <taxon>Periplaneta</taxon>
    </lineage>
</organism>